<sequence length="67" mass="7027">MRSLALLAVLTLCLGARAQEPAECVDPFIGTTNFGTANPGAVTPHGMMSVVPFNVMGSEENVYDKDA</sequence>
<keyword evidence="3" id="KW-0106">Calcium</keyword>
<evidence type="ECO:0000256" key="1">
    <source>
        <dbReference type="ARBA" id="ARBA00001913"/>
    </source>
</evidence>
<feature type="non-terminal residue" evidence="5">
    <location>
        <position position="67"/>
    </location>
</feature>
<dbReference type="EMBL" id="VVXH01000016">
    <property type="protein sequence ID" value="KAA2376265.1"/>
    <property type="molecule type" value="Genomic_DNA"/>
</dbReference>
<organism evidence="5 6">
    <name type="scientific">Alistipes onderdonkii</name>
    <dbReference type="NCBI Taxonomy" id="328813"/>
    <lineage>
        <taxon>Bacteria</taxon>
        <taxon>Pseudomonadati</taxon>
        <taxon>Bacteroidota</taxon>
        <taxon>Bacteroidia</taxon>
        <taxon>Bacteroidales</taxon>
        <taxon>Rikenellaceae</taxon>
        <taxon>Alistipes</taxon>
    </lineage>
</organism>
<accession>A0A5B3GRA3</accession>
<dbReference type="AlphaFoldDB" id="A0A5B3GRA3"/>
<proteinExistence type="predicted"/>
<dbReference type="Gene3D" id="2.70.98.10">
    <property type="match status" value="1"/>
</dbReference>
<gene>
    <name evidence="5" type="ORF">F2Y10_13165</name>
</gene>
<evidence type="ECO:0000313" key="6">
    <source>
        <dbReference type="Proteomes" id="UP000322940"/>
    </source>
</evidence>
<evidence type="ECO:0008006" key="7">
    <source>
        <dbReference type="Google" id="ProtNLM"/>
    </source>
</evidence>
<feature type="signal peptide" evidence="4">
    <location>
        <begin position="1"/>
        <end position="18"/>
    </location>
</feature>
<dbReference type="GO" id="GO:0030246">
    <property type="term" value="F:carbohydrate binding"/>
    <property type="evidence" value="ECO:0007669"/>
    <property type="project" value="InterPro"/>
</dbReference>
<dbReference type="InterPro" id="IPR014718">
    <property type="entry name" value="GH-type_carb-bd"/>
</dbReference>
<name>A0A5B3GRA3_9BACT</name>
<dbReference type="RefSeq" id="WP_130065772.1">
    <property type="nucleotide sequence ID" value="NZ_RCXC01000022.1"/>
</dbReference>
<reference evidence="5 6" key="1">
    <citation type="journal article" date="2019" name="Nat. Med.">
        <title>A library of human gut bacterial isolates paired with longitudinal multiomics data enables mechanistic microbiome research.</title>
        <authorList>
            <person name="Poyet M."/>
            <person name="Groussin M."/>
            <person name="Gibbons S.M."/>
            <person name="Avila-Pacheco J."/>
            <person name="Jiang X."/>
            <person name="Kearney S.M."/>
            <person name="Perrotta A.R."/>
            <person name="Berdy B."/>
            <person name="Zhao S."/>
            <person name="Lieberman T.D."/>
            <person name="Swanson P.K."/>
            <person name="Smith M."/>
            <person name="Roesemann S."/>
            <person name="Alexander J.E."/>
            <person name="Rich S.A."/>
            <person name="Livny J."/>
            <person name="Vlamakis H."/>
            <person name="Clish C."/>
            <person name="Bullock K."/>
            <person name="Deik A."/>
            <person name="Scott J."/>
            <person name="Pierce K.A."/>
            <person name="Xavier R.J."/>
            <person name="Alm E.J."/>
        </authorList>
    </citation>
    <scope>NUCLEOTIDE SEQUENCE [LARGE SCALE GENOMIC DNA]</scope>
    <source>
        <strain evidence="5 6">BIOML-A266</strain>
    </source>
</reference>
<evidence type="ECO:0000256" key="3">
    <source>
        <dbReference type="ARBA" id="ARBA00022837"/>
    </source>
</evidence>
<comment type="subunit">
    <text evidence="2">Monomer.</text>
</comment>
<dbReference type="Proteomes" id="UP000322940">
    <property type="component" value="Unassembled WGS sequence"/>
</dbReference>
<protein>
    <recommendedName>
        <fullName evidence="7">Glycosyl hydrolase family 92 N-terminal domain-containing protein</fullName>
    </recommendedName>
</protein>
<evidence type="ECO:0000313" key="5">
    <source>
        <dbReference type="EMBL" id="KAA2376265.1"/>
    </source>
</evidence>
<comment type="caution">
    <text evidence="5">The sequence shown here is derived from an EMBL/GenBank/DDBJ whole genome shotgun (WGS) entry which is preliminary data.</text>
</comment>
<feature type="chain" id="PRO_5024461585" description="Glycosyl hydrolase family 92 N-terminal domain-containing protein" evidence="4">
    <location>
        <begin position="19"/>
        <end position="67"/>
    </location>
</feature>
<evidence type="ECO:0000256" key="2">
    <source>
        <dbReference type="ARBA" id="ARBA00011245"/>
    </source>
</evidence>
<comment type="cofactor">
    <cofactor evidence="1">
        <name>Ca(2+)</name>
        <dbReference type="ChEBI" id="CHEBI:29108"/>
    </cofactor>
</comment>
<evidence type="ECO:0000256" key="4">
    <source>
        <dbReference type="SAM" id="SignalP"/>
    </source>
</evidence>
<keyword evidence="4" id="KW-0732">Signal</keyword>